<evidence type="ECO:0000256" key="1">
    <source>
        <dbReference type="SAM" id="Phobius"/>
    </source>
</evidence>
<dbReference type="InterPro" id="IPR015810">
    <property type="entry name" value="Photo_RC_H_N"/>
</dbReference>
<evidence type="ECO:0000259" key="3">
    <source>
        <dbReference type="Pfam" id="PF05239"/>
    </source>
</evidence>
<dbReference type="Gene3D" id="3.90.50.10">
    <property type="entry name" value="Photosynthetic Reaction Center, subunit H, domain 2"/>
    <property type="match status" value="1"/>
</dbReference>
<dbReference type="SUPFAM" id="SSF81490">
    <property type="entry name" value="Photosystem II reaction centre subunit H, transmembrane region"/>
    <property type="match status" value="1"/>
</dbReference>
<dbReference type="Gene3D" id="4.10.540.10">
    <property type="entry name" value="Photosynthetic reaction centre, H subunit, N-terminal domain"/>
    <property type="match status" value="1"/>
</dbReference>
<keyword evidence="1" id="KW-1133">Transmembrane helix</keyword>
<dbReference type="SUPFAM" id="SSF50346">
    <property type="entry name" value="PRC-barrel domain"/>
    <property type="match status" value="1"/>
</dbReference>
<evidence type="ECO:0000313" key="4">
    <source>
        <dbReference type="EMBL" id="SPH27378.1"/>
    </source>
</evidence>
<dbReference type="AlphaFoldDB" id="A0A2R8BP50"/>
<feature type="domain" description="PRC-barrel" evidence="3">
    <location>
        <begin position="143"/>
        <end position="213"/>
    </location>
</feature>
<feature type="transmembrane region" description="Helical" evidence="1">
    <location>
        <begin position="12"/>
        <end position="30"/>
    </location>
</feature>
<dbReference type="InterPro" id="IPR011033">
    <property type="entry name" value="PRC_barrel-like_sf"/>
</dbReference>
<reference evidence="4 5" key="1">
    <citation type="submission" date="2018-03" db="EMBL/GenBank/DDBJ databases">
        <authorList>
            <person name="Keele B.F."/>
        </authorList>
    </citation>
    <scope>NUCLEOTIDE SEQUENCE [LARGE SCALE GENOMIC DNA]</scope>
    <source>
        <strain evidence="4 5">CECT 8599</strain>
    </source>
</reference>
<gene>
    <name evidence="4" type="primary">puhA</name>
    <name evidence="4" type="ORF">ASD8599_03844</name>
</gene>
<dbReference type="InterPro" id="IPR005652">
    <property type="entry name" value="Photo_RC_H"/>
</dbReference>
<dbReference type="Proteomes" id="UP000244880">
    <property type="component" value="Unassembled WGS sequence"/>
</dbReference>
<accession>A0A2R8BP50</accession>
<dbReference type="OrthoDB" id="8557487at2"/>
<evidence type="ECO:0000313" key="5">
    <source>
        <dbReference type="Proteomes" id="UP000244880"/>
    </source>
</evidence>
<dbReference type="Pfam" id="PF05239">
    <property type="entry name" value="PRC"/>
    <property type="match status" value="1"/>
</dbReference>
<organism evidence="4 5">
    <name type="scientific">Ascidiaceihabitans donghaensis</name>
    <dbReference type="NCBI Taxonomy" id="1510460"/>
    <lineage>
        <taxon>Bacteria</taxon>
        <taxon>Pseudomonadati</taxon>
        <taxon>Pseudomonadota</taxon>
        <taxon>Alphaproteobacteria</taxon>
        <taxon>Rhodobacterales</taxon>
        <taxon>Paracoccaceae</taxon>
        <taxon>Ascidiaceihabitans</taxon>
    </lineage>
</organism>
<dbReference type="RefSeq" id="WP_108830322.1">
    <property type="nucleotide sequence ID" value="NZ_OMOR01000002.1"/>
</dbReference>
<dbReference type="GO" id="GO:0019684">
    <property type="term" value="P:photosynthesis, light reaction"/>
    <property type="evidence" value="ECO:0007669"/>
    <property type="project" value="InterPro"/>
</dbReference>
<sequence>MTGTFFGEFDIASLVLWLFWIFFAALIIYIQRENMREGYPMEDDEGNKSSNPSMWPIPEDKTFDLPHGRGSISVPSGQAPERADIALKRVGSGNGYPLEPTGDPMIDGVGPASWAPRRDLPELDGHGHPKIVPMSTKEAFRVSAGRDPRGLPVESGDFQIVGKVTDMWVDEPEQLVRYVEYELDAEHGGGTRLVPMTMVRIKKDRMHITSIYAAQFANVPKHKSATEVTCLEEDKISGYYGGGHLYADAKRQEPLI</sequence>
<dbReference type="InterPro" id="IPR027275">
    <property type="entry name" value="PRC-brl_dom"/>
</dbReference>
<evidence type="ECO:0000259" key="2">
    <source>
        <dbReference type="Pfam" id="PF03967"/>
    </source>
</evidence>
<dbReference type="Pfam" id="PF03967">
    <property type="entry name" value="PRCH"/>
    <property type="match status" value="1"/>
</dbReference>
<proteinExistence type="predicted"/>
<dbReference type="NCBIfam" id="TIGR01150">
    <property type="entry name" value="puhA"/>
    <property type="match status" value="1"/>
</dbReference>
<name>A0A2R8BP50_9RHOB</name>
<dbReference type="InterPro" id="IPR014747">
    <property type="entry name" value="Bac_photo_RC_H_C"/>
</dbReference>
<protein>
    <submittedName>
        <fullName evidence="4">Reaction center protein H chain</fullName>
    </submittedName>
</protein>
<dbReference type="InterPro" id="IPR037097">
    <property type="entry name" value="Photo_RC_H_N_sf"/>
</dbReference>
<keyword evidence="1" id="KW-0812">Transmembrane</keyword>
<keyword evidence="5" id="KW-1185">Reference proteome</keyword>
<dbReference type="GO" id="GO:0030077">
    <property type="term" value="C:plasma membrane light-harvesting complex"/>
    <property type="evidence" value="ECO:0007669"/>
    <property type="project" value="InterPro"/>
</dbReference>
<keyword evidence="1" id="KW-0472">Membrane</keyword>
<dbReference type="EMBL" id="OMOR01000002">
    <property type="protein sequence ID" value="SPH27378.1"/>
    <property type="molecule type" value="Genomic_DNA"/>
</dbReference>
<feature type="domain" description="Photosynthetic reaction centre H subunit N-terminal" evidence="2">
    <location>
        <begin position="4"/>
        <end position="135"/>
    </location>
</feature>